<dbReference type="Pfam" id="PF00005">
    <property type="entry name" value="ABC_tran"/>
    <property type="match status" value="1"/>
</dbReference>
<name>A0A9J6GK45_HAELO</name>
<dbReference type="GO" id="GO:0005524">
    <property type="term" value="F:ATP binding"/>
    <property type="evidence" value="ECO:0007669"/>
    <property type="project" value="InterPro"/>
</dbReference>
<dbReference type="OrthoDB" id="8061355at2759"/>
<dbReference type="Proteomes" id="UP000821853">
    <property type="component" value="Chromosome 5"/>
</dbReference>
<sequence>MTQGLSFTVGKGECFGLLGVNGAGKTTTFRILTGELLPHCGNAYIQNVSLLQATSKFRSFLGYCPEKDGLLDMMTGTETLVLFGRLRGVSMTAEYLREMLDIFRLAEFADNLVGTYRRIVDYMSALQKITNLSIVLTSHRTPAYQSKVINGVYRLFPKADMAHAYEVSPNK</sequence>
<evidence type="ECO:0000259" key="1">
    <source>
        <dbReference type="Pfam" id="PF00005"/>
    </source>
</evidence>
<accession>A0A9J6GK45</accession>
<organism evidence="2 3">
    <name type="scientific">Haemaphysalis longicornis</name>
    <name type="common">Bush tick</name>
    <dbReference type="NCBI Taxonomy" id="44386"/>
    <lineage>
        <taxon>Eukaryota</taxon>
        <taxon>Metazoa</taxon>
        <taxon>Ecdysozoa</taxon>
        <taxon>Arthropoda</taxon>
        <taxon>Chelicerata</taxon>
        <taxon>Arachnida</taxon>
        <taxon>Acari</taxon>
        <taxon>Parasitiformes</taxon>
        <taxon>Ixodida</taxon>
        <taxon>Ixodoidea</taxon>
        <taxon>Ixodidae</taxon>
        <taxon>Haemaphysalinae</taxon>
        <taxon>Haemaphysalis</taxon>
    </lineage>
</organism>
<dbReference type="PANTHER" id="PTHR19229:SF250">
    <property type="entry name" value="ABC TRANSPORTER DOMAIN-CONTAINING PROTEIN-RELATED"/>
    <property type="match status" value="1"/>
</dbReference>
<dbReference type="GO" id="GO:0016887">
    <property type="term" value="F:ATP hydrolysis activity"/>
    <property type="evidence" value="ECO:0007669"/>
    <property type="project" value="InterPro"/>
</dbReference>
<dbReference type="InterPro" id="IPR003439">
    <property type="entry name" value="ABC_transporter-like_ATP-bd"/>
</dbReference>
<keyword evidence="3" id="KW-1185">Reference proteome</keyword>
<dbReference type="VEuPathDB" id="VectorBase:HLOH_040777"/>
<dbReference type="InterPro" id="IPR027417">
    <property type="entry name" value="P-loop_NTPase"/>
</dbReference>
<feature type="domain" description="ABC transporter" evidence="1">
    <location>
        <begin position="3"/>
        <end position="116"/>
    </location>
</feature>
<dbReference type="PANTHER" id="PTHR19229">
    <property type="entry name" value="ATP-BINDING CASSETTE TRANSPORTER SUBFAMILY A ABCA"/>
    <property type="match status" value="1"/>
</dbReference>
<protein>
    <recommendedName>
        <fullName evidence="1">ABC transporter domain-containing protein</fullName>
    </recommendedName>
</protein>
<proteinExistence type="predicted"/>
<evidence type="ECO:0000313" key="3">
    <source>
        <dbReference type="Proteomes" id="UP000821853"/>
    </source>
</evidence>
<evidence type="ECO:0000313" key="2">
    <source>
        <dbReference type="EMBL" id="KAH9374824.1"/>
    </source>
</evidence>
<dbReference type="Gene3D" id="3.40.50.300">
    <property type="entry name" value="P-loop containing nucleotide triphosphate hydrolases"/>
    <property type="match status" value="1"/>
</dbReference>
<dbReference type="GO" id="GO:0016020">
    <property type="term" value="C:membrane"/>
    <property type="evidence" value="ECO:0007669"/>
    <property type="project" value="InterPro"/>
</dbReference>
<gene>
    <name evidence="2" type="ORF">HPB48_017661</name>
</gene>
<dbReference type="AlphaFoldDB" id="A0A9J6GK45"/>
<reference evidence="2 3" key="1">
    <citation type="journal article" date="2020" name="Cell">
        <title>Large-Scale Comparative Analyses of Tick Genomes Elucidate Their Genetic Diversity and Vector Capacities.</title>
        <authorList>
            <consortium name="Tick Genome and Microbiome Consortium (TIGMIC)"/>
            <person name="Jia N."/>
            <person name="Wang J."/>
            <person name="Shi W."/>
            <person name="Du L."/>
            <person name="Sun Y."/>
            <person name="Zhan W."/>
            <person name="Jiang J.F."/>
            <person name="Wang Q."/>
            <person name="Zhang B."/>
            <person name="Ji P."/>
            <person name="Bell-Sakyi L."/>
            <person name="Cui X.M."/>
            <person name="Yuan T.T."/>
            <person name="Jiang B.G."/>
            <person name="Yang W.F."/>
            <person name="Lam T.T."/>
            <person name="Chang Q.C."/>
            <person name="Ding S.J."/>
            <person name="Wang X.J."/>
            <person name="Zhu J.G."/>
            <person name="Ruan X.D."/>
            <person name="Zhao L."/>
            <person name="Wei J.T."/>
            <person name="Ye R.Z."/>
            <person name="Que T.C."/>
            <person name="Du C.H."/>
            <person name="Zhou Y.H."/>
            <person name="Cheng J.X."/>
            <person name="Dai P.F."/>
            <person name="Guo W.B."/>
            <person name="Han X.H."/>
            <person name="Huang E.J."/>
            <person name="Li L.F."/>
            <person name="Wei W."/>
            <person name="Gao Y.C."/>
            <person name="Liu J.Z."/>
            <person name="Shao H.Z."/>
            <person name="Wang X."/>
            <person name="Wang C.C."/>
            <person name="Yang T.C."/>
            <person name="Huo Q.B."/>
            <person name="Li W."/>
            <person name="Chen H.Y."/>
            <person name="Chen S.E."/>
            <person name="Zhou L.G."/>
            <person name="Ni X.B."/>
            <person name="Tian J.H."/>
            <person name="Sheng Y."/>
            <person name="Liu T."/>
            <person name="Pan Y.S."/>
            <person name="Xia L.Y."/>
            <person name="Li J."/>
            <person name="Zhao F."/>
            <person name="Cao W.C."/>
        </authorList>
    </citation>
    <scope>NUCLEOTIDE SEQUENCE [LARGE SCALE GENOMIC DNA]</scope>
    <source>
        <strain evidence="2">HaeL-2018</strain>
    </source>
</reference>
<dbReference type="GO" id="GO:0140359">
    <property type="term" value="F:ABC-type transporter activity"/>
    <property type="evidence" value="ECO:0007669"/>
    <property type="project" value="InterPro"/>
</dbReference>
<dbReference type="EMBL" id="JABSTR010000007">
    <property type="protein sequence ID" value="KAH9374824.1"/>
    <property type="molecule type" value="Genomic_DNA"/>
</dbReference>
<dbReference type="GO" id="GO:0005319">
    <property type="term" value="F:lipid transporter activity"/>
    <property type="evidence" value="ECO:0007669"/>
    <property type="project" value="TreeGrafter"/>
</dbReference>
<dbReference type="SUPFAM" id="SSF52540">
    <property type="entry name" value="P-loop containing nucleoside triphosphate hydrolases"/>
    <property type="match status" value="1"/>
</dbReference>
<dbReference type="InterPro" id="IPR026082">
    <property type="entry name" value="ABCA"/>
</dbReference>
<comment type="caution">
    <text evidence="2">The sequence shown here is derived from an EMBL/GenBank/DDBJ whole genome shotgun (WGS) entry which is preliminary data.</text>
</comment>